<keyword evidence="2 8" id="KW-0863">Zinc-finger</keyword>
<comment type="subcellular location">
    <subcellularLocation>
        <location evidence="8 9">Nucleus</location>
    </subcellularLocation>
</comment>
<evidence type="ECO:0000256" key="1">
    <source>
        <dbReference type="ARBA" id="ARBA00022723"/>
    </source>
</evidence>
<keyword evidence="4 9" id="KW-0805">Transcription regulation</keyword>
<evidence type="ECO:0000313" key="12">
    <source>
        <dbReference type="Proteomes" id="UP001341281"/>
    </source>
</evidence>
<accession>A0AAQ3UIX2</accession>
<protein>
    <recommendedName>
        <fullName evidence="9">Dof zinc finger protein</fullName>
    </recommendedName>
</protein>
<name>A0AAQ3UIX2_PASNO</name>
<organism evidence="11 12">
    <name type="scientific">Paspalum notatum var. saurae</name>
    <dbReference type="NCBI Taxonomy" id="547442"/>
    <lineage>
        <taxon>Eukaryota</taxon>
        <taxon>Viridiplantae</taxon>
        <taxon>Streptophyta</taxon>
        <taxon>Embryophyta</taxon>
        <taxon>Tracheophyta</taxon>
        <taxon>Spermatophyta</taxon>
        <taxon>Magnoliopsida</taxon>
        <taxon>Liliopsida</taxon>
        <taxon>Poales</taxon>
        <taxon>Poaceae</taxon>
        <taxon>PACMAD clade</taxon>
        <taxon>Panicoideae</taxon>
        <taxon>Andropogonodae</taxon>
        <taxon>Paspaleae</taxon>
        <taxon>Paspalinae</taxon>
        <taxon>Paspalum</taxon>
    </lineage>
</organism>
<gene>
    <name evidence="11" type="ORF">U9M48_037260</name>
</gene>
<dbReference type="GO" id="GO:0008270">
    <property type="term" value="F:zinc ion binding"/>
    <property type="evidence" value="ECO:0007669"/>
    <property type="project" value="UniProtKB-KW"/>
</dbReference>
<evidence type="ECO:0000313" key="11">
    <source>
        <dbReference type="EMBL" id="WVZ91027.1"/>
    </source>
</evidence>
<evidence type="ECO:0000256" key="2">
    <source>
        <dbReference type="ARBA" id="ARBA00022771"/>
    </source>
</evidence>
<dbReference type="PANTHER" id="PTHR31992">
    <property type="entry name" value="DOF ZINC FINGER PROTEIN DOF1.4-RELATED"/>
    <property type="match status" value="1"/>
</dbReference>
<proteinExistence type="predicted"/>
<dbReference type="AlphaFoldDB" id="A0AAQ3UIX2"/>
<keyword evidence="1 9" id="KW-0479">Metal-binding</keyword>
<sequence>MEAPLHHQSPIPLPLPPQDAALLLQHAAVARALMAAEMPAAPAEAAMMGREQCPRCASRDTKFCYYNNYNTAQPRHFCRACRRYWTLGGSLRNVPVGGSTRKRPRPARPTRALAAAVAAAACTAPAAASGGPLFAPSPPAPAATAMQCTGGLLGSLFMGLAPASVPGGLLGLGQPAALGDSAAMQQQLGGLGFGGAAGPFLWPATTTILEGNRAEEAATWKSGGALHQLRLTPPAAALWQELAAAAPVEVEAAGGLHPHLLL</sequence>
<dbReference type="EMBL" id="CP144752">
    <property type="protein sequence ID" value="WVZ91027.1"/>
    <property type="molecule type" value="Genomic_DNA"/>
</dbReference>
<dbReference type="InterPro" id="IPR045174">
    <property type="entry name" value="Dof"/>
</dbReference>
<dbReference type="PANTHER" id="PTHR31992:SF366">
    <property type="entry name" value="DOF ZINC FINGER PROTEIN"/>
    <property type="match status" value="1"/>
</dbReference>
<dbReference type="Proteomes" id="UP001341281">
    <property type="component" value="Chromosome 08"/>
</dbReference>
<keyword evidence="7 8" id="KW-0539">Nucleus</keyword>
<keyword evidence="3 9" id="KW-0862">Zinc</keyword>
<evidence type="ECO:0000256" key="6">
    <source>
        <dbReference type="ARBA" id="ARBA00023163"/>
    </source>
</evidence>
<dbReference type="GO" id="GO:0003677">
    <property type="term" value="F:DNA binding"/>
    <property type="evidence" value="ECO:0007669"/>
    <property type="project" value="UniProtKB-UniRule"/>
</dbReference>
<keyword evidence="5 8" id="KW-0238">DNA-binding</keyword>
<evidence type="ECO:0000259" key="10">
    <source>
        <dbReference type="PROSITE" id="PS50884"/>
    </source>
</evidence>
<dbReference type="PROSITE" id="PS50884">
    <property type="entry name" value="ZF_DOF_2"/>
    <property type="match status" value="1"/>
</dbReference>
<keyword evidence="12" id="KW-1185">Reference proteome</keyword>
<evidence type="ECO:0000256" key="4">
    <source>
        <dbReference type="ARBA" id="ARBA00023015"/>
    </source>
</evidence>
<dbReference type="Pfam" id="PF02701">
    <property type="entry name" value="Zn_ribbon_Dof"/>
    <property type="match status" value="1"/>
</dbReference>
<evidence type="ECO:0000256" key="3">
    <source>
        <dbReference type="ARBA" id="ARBA00022833"/>
    </source>
</evidence>
<dbReference type="GO" id="GO:0005634">
    <property type="term" value="C:nucleus"/>
    <property type="evidence" value="ECO:0007669"/>
    <property type="project" value="UniProtKB-SubCell"/>
</dbReference>
<evidence type="ECO:0000256" key="9">
    <source>
        <dbReference type="RuleBase" id="RU369094"/>
    </source>
</evidence>
<dbReference type="InterPro" id="IPR003851">
    <property type="entry name" value="Znf_Dof"/>
</dbReference>
<dbReference type="GO" id="GO:0003700">
    <property type="term" value="F:DNA-binding transcription factor activity"/>
    <property type="evidence" value="ECO:0007669"/>
    <property type="project" value="UniProtKB-UniRule"/>
</dbReference>
<evidence type="ECO:0000256" key="7">
    <source>
        <dbReference type="ARBA" id="ARBA00023242"/>
    </source>
</evidence>
<reference evidence="11 12" key="1">
    <citation type="submission" date="2024-02" db="EMBL/GenBank/DDBJ databases">
        <title>High-quality chromosome-scale genome assembly of Pensacola bahiagrass (Paspalum notatum Flugge var. saurae).</title>
        <authorList>
            <person name="Vega J.M."/>
            <person name="Podio M."/>
            <person name="Orjuela J."/>
            <person name="Siena L.A."/>
            <person name="Pessino S.C."/>
            <person name="Combes M.C."/>
            <person name="Mariac C."/>
            <person name="Albertini E."/>
            <person name="Pupilli F."/>
            <person name="Ortiz J.P.A."/>
            <person name="Leblanc O."/>
        </authorList>
    </citation>
    <scope>NUCLEOTIDE SEQUENCE [LARGE SCALE GENOMIC DNA]</scope>
    <source>
        <strain evidence="11">R1</strain>
        <tissue evidence="11">Leaf</tissue>
    </source>
</reference>
<keyword evidence="6 9" id="KW-0804">Transcription</keyword>
<dbReference type="PROSITE" id="PS01361">
    <property type="entry name" value="ZF_DOF_1"/>
    <property type="match status" value="1"/>
</dbReference>
<evidence type="ECO:0000256" key="5">
    <source>
        <dbReference type="ARBA" id="ARBA00023125"/>
    </source>
</evidence>
<evidence type="ECO:0000256" key="8">
    <source>
        <dbReference type="PROSITE-ProRule" id="PRU00071"/>
    </source>
</evidence>
<comment type="function">
    <text evidence="9">Transcription factor that binds specifically to a 5'-AA[AG]G-3' consensus core sequence.</text>
</comment>
<feature type="domain" description="Dof-type" evidence="10">
    <location>
        <begin position="51"/>
        <end position="105"/>
    </location>
</feature>